<dbReference type="Pfam" id="PF24761">
    <property type="entry name" value="C2H2_ASCIZ_4th"/>
    <property type="match status" value="1"/>
</dbReference>
<evidence type="ECO:0000259" key="3">
    <source>
        <dbReference type="Pfam" id="PF24761"/>
    </source>
</evidence>
<reference evidence="4" key="1">
    <citation type="submission" date="2019-10" db="EMBL/GenBank/DDBJ databases">
        <authorList>
            <person name="Soares A.E.R."/>
            <person name="Aleixo A."/>
            <person name="Schneider P."/>
            <person name="Miyaki C.Y."/>
            <person name="Schneider M.P."/>
            <person name="Mello C."/>
            <person name="Vasconcelos A.T.R."/>
        </authorList>
    </citation>
    <scope>NUCLEOTIDE SEQUENCE</scope>
    <source>
        <tissue evidence="4">Muscle</tissue>
    </source>
</reference>
<accession>A0ABQ9DQM4</accession>
<dbReference type="InterPro" id="IPR056381">
    <property type="entry name" value="Znf_C2HC_ASCIZ_3rd"/>
</dbReference>
<evidence type="ECO:0000313" key="4">
    <source>
        <dbReference type="EMBL" id="KAJ7426453.1"/>
    </source>
</evidence>
<dbReference type="Pfam" id="PF24759">
    <property type="entry name" value="C2HC_ASCIZ"/>
    <property type="match status" value="1"/>
</dbReference>
<protein>
    <submittedName>
        <fullName evidence="4">ATM interactor</fullName>
    </submittedName>
</protein>
<dbReference type="EMBL" id="WHWB01032219">
    <property type="protein sequence ID" value="KAJ7426453.1"/>
    <property type="molecule type" value="Genomic_DNA"/>
</dbReference>
<dbReference type="Proteomes" id="UP001145742">
    <property type="component" value="Unassembled WGS sequence"/>
</dbReference>
<evidence type="ECO:0000256" key="1">
    <source>
        <dbReference type="SAM" id="MobiDB-lite"/>
    </source>
</evidence>
<feature type="region of interest" description="Disordered" evidence="1">
    <location>
        <begin position="360"/>
        <end position="383"/>
    </location>
</feature>
<gene>
    <name evidence="4" type="primary">ATMIN</name>
    <name evidence="4" type="ORF">WISP_16563</name>
</gene>
<evidence type="ECO:0000259" key="2">
    <source>
        <dbReference type="Pfam" id="PF24759"/>
    </source>
</evidence>
<evidence type="ECO:0000313" key="5">
    <source>
        <dbReference type="Proteomes" id="UP001145742"/>
    </source>
</evidence>
<feature type="compositionally biased region" description="Basic and acidic residues" evidence="1">
    <location>
        <begin position="360"/>
        <end position="370"/>
    </location>
</feature>
<dbReference type="InterPro" id="IPR055303">
    <property type="entry name" value="ATMIN"/>
</dbReference>
<organism evidence="4 5">
    <name type="scientific">Willisornis vidua</name>
    <name type="common">Xingu scale-backed antbird</name>
    <dbReference type="NCBI Taxonomy" id="1566151"/>
    <lineage>
        <taxon>Eukaryota</taxon>
        <taxon>Metazoa</taxon>
        <taxon>Chordata</taxon>
        <taxon>Craniata</taxon>
        <taxon>Vertebrata</taxon>
        <taxon>Euteleostomi</taxon>
        <taxon>Archelosauria</taxon>
        <taxon>Archosauria</taxon>
        <taxon>Dinosauria</taxon>
        <taxon>Saurischia</taxon>
        <taxon>Theropoda</taxon>
        <taxon>Coelurosauria</taxon>
        <taxon>Aves</taxon>
        <taxon>Neognathae</taxon>
        <taxon>Neoaves</taxon>
        <taxon>Telluraves</taxon>
        <taxon>Australaves</taxon>
        <taxon>Passeriformes</taxon>
        <taxon>Thamnophilidae</taxon>
        <taxon>Willisornis</taxon>
    </lineage>
</organism>
<dbReference type="InterPro" id="IPR056380">
    <property type="entry name" value="Znf_C2H2_ASCIZ_4th"/>
</dbReference>
<name>A0ABQ9DQM4_9PASS</name>
<dbReference type="PANTHER" id="PTHR46664">
    <property type="entry name" value="ATM INTERACTOR"/>
    <property type="match status" value="1"/>
</dbReference>
<proteinExistence type="predicted"/>
<sequence>MKRWELITVCNILVWGGGSIMDETVAEYIRRTVLKMPRDEIKMMLQKWGFLSEAQLQTLNFHQVKDNISQEVVQLCEVTITFREYEDNAIWIRVAWGTPHRTPNQYKPTYVVYHSQTPYAFISASVLRSNLPLLCQALIVASNYHEIREMELRSHSLNSLKDIVFKRYSQNFQTYCPKPLQEKNVEPENVDLRIVQENRSEKERIHRMNQEAFGDGPQPILEFAHYRLETMFKSDPKMDVLDKKEPFRCLVKFSSPHLLESLKSLAPAVGEAKHSFDLKANLFFSPEDLETDIWSTSFRHFMKMHAEKKHKCDKCSNSYGTEWYLKRHIEVCGKTFQCTCGCPYASRTALLSHIYRTGHEIPAEHRDPPSKKRKMESSAHNQQLAEKANEAFINTHSNAPATQELESSEVKVVASLEGSCSSNFTNQMQPRCTPKMLLPKPKVALVKLPVMQVAHLPVYVSATDPSVKPAVVAVDNQGSVVSTVHLLPQSIGILIPALEAETLVFKDSMPVSKVTNAADREPVSTGVQVELDKVPSGNTGQELGSVCHKNKISSINIQTDLSYISQNFVPAAAWTPNSCVSSCSQTDLSFSSQVSLPISVQTQTLLPPSKLTSSIAAQTDAFSQGCFPTCGVSRETQTSRTQDCIDGRVQMDQAVMCSDIFDNVPSSYNVSTPIELPENNLIPANIDQTLLQRSNCKSLNQDTVKSESLISFNTQTNILPPQNTTDNQTQTMDLLSDLENIFSGNMSGQTLDNRGLLSETSSNADTHLPSGPSQSAGIDFDIEEFFSASNIQTQTEESELGTLNSEPVLESLDIETQTDFLFSDSATQSYNCRGNSNFLGLEMFDTQTQTDLNFFLDSTTHLPLGSILKQSSFSMSTDSSDTETQTEVYMATKNTPTQSIESKVQLSSAETQTMDSCFENLGSLFLTSNETQTAMDDFLLADLAWNTMESQFSSVETQTCGELCSLFQSSGKANH</sequence>
<dbReference type="Pfam" id="PF05238">
    <property type="entry name" value="CENP-N"/>
    <property type="match status" value="1"/>
</dbReference>
<dbReference type="InterPro" id="IPR007902">
    <property type="entry name" value="Chl4/mis15/CENP-N"/>
</dbReference>
<comment type="caution">
    <text evidence="4">The sequence shown here is derived from an EMBL/GenBank/DDBJ whole genome shotgun (WGS) entry which is preliminary data.</text>
</comment>
<feature type="domain" description="ASCIZ forth C2H2 zinc finger" evidence="3">
    <location>
        <begin position="335"/>
        <end position="365"/>
    </location>
</feature>
<keyword evidence="5" id="KW-1185">Reference proteome</keyword>
<feature type="domain" description="ASCIZ third C2HC zinc finger" evidence="2">
    <location>
        <begin position="309"/>
        <end position="333"/>
    </location>
</feature>
<dbReference type="PANTHER" id="PTHR46664:SF1">
    <property type="entry name" value="ATM INTERACTOR"/>
    <property type="match status" value="1"/>
</dbReference>